<evidence type="ECO:0000259" key="6">
    <source>
        <dbReference type="Pfam" id="PF14509"/>
    </source>
</evidence>
<dbReference type="InterPro" id="IPR019563">
    <property type="entry name" value="GH97_catalytic"/>
</dbReference>
<keyword evidence="8" id="KW-1185">Reference proteome</keyword>
<feature type="domain" description="Glycosyl-hydrolase 97 catalytic" evidence="4">
    <location>
        <begin position="286"/>
        <end position="437"/>
    </location>
</feature>
<gene>
    <name evidence="7" type="ORF">EM308_17775</name>
</gene>
<dbReference type="Gene3D" id="2.70.98.10">
    <property type="match status" value="1"/>
</dbReference>
<evidence type="ECO:0000259" key="4">
    <source>
        <dbReference type="Pfam" id="PF10566"/>
    </source>
</evidence>
<protein>
    <submittedName>
        <fullName evidence="7">Alpha-glucosidase</fullName>
    </submittedName>
</protein>
<evidence type="ECO:0000256" key="2">
    <source>
        <dbReference type="ARBA" id="ARBA00011245"/>
    </source>
</evidence>
<dbReference type="InterPro" id="IPR017853">
    <property type="entry name" value="GH"/>
</dbReference>
<feature type="domain" description="Glycosyl-hydrolase 97 C-terminal oligomerisation" evidence="6">
    <location>
        <begin position="530"/>
        <end position="626"/>
    </location>
</feature>
<dbReference type="PANTHER" id="PTHR35803:SF3">
    <property type="entry name" value="ALPHA-GLUCOSIDASE"/>
    <property type="match status" value="1"/>
</dbReference>
<dbReference type="Gene3D" id="3.20.20.70">
    <property type="entry name" value="Aldolase class I"/>
    <property type="match status" value="1"/>
</dbReference>
<dbReference type="Pfam" id="PF10566">
    <property type="entry name" value="Glyco_hydro_97"/>
    <property type="match status" value="1"/>
</dbReference>
<sequence length="634" mass="72202">MTVMLLLVTKSFSADVYTVVSPNGKLKLDIRTADSPKAKGELIYNISYSGNAIILNSNMGINGWDSGFTIEKEERTSNNTTWKPVYGERSVITDNYNQTIFIVKQEGHDTKLHVVVRAYNEGIAFRYVFAERENATGYRRGGDFMKINSDKTTFVVPEKTFCYLTYSAQGNPQLMPIKNWNGEAERPLTLKLDNGLYATLGEAAVVNFCRTKFRVEKGDENIIRSSMYDMVEEYEPLEMPWKLVMVAEKPTDLLANNDIYLNLNPESKIKNTDWIKPGKIIRIVSLTTKDAKTAIDFAEKRKLQYVHFDAGWYGAETLMNSDPSRYDRVDPDRSLVNDLNLEEVVKYAKSKGIGVWVYVNQRALTNHLDEILPLYQSWGVVGIKFGFVNVGSYRWTTWLHEAVAKCAKYNIMVDIHDEYRPTGFSRTYPNLLSQEGVRGNEEFPDANTNTSLPFTRFLCGAADCTVCYFQRKEFKPEIKNEARLLKNTSGHQLATSVVFYSPLQFLYWYDAPADVLDVPELEFFDQLPTVWDDSKILSGNIGESIAVARRSGTKWFVGCMTNNEKRTIDFSFDFLDPSKKYQATIYSDGGEKVKTPTHVKIEKKKISSDSKLKLELLARGGCTMIIEEIKIVDN</sequence>
<evidence type="ECO:0000256" key="1">
    <source>
        <dbReference type="ARBA" id="ARBA00001913"/>
    </source>
</evidence>
<dbReference type="AlphaFoldDB" id="A0AAC9I7U3"/>
<dbReference type="PANTHER" id="PTHR35803">
    <property type="entry name" value="GLUCAN 1,4-ALPHA-GLUCOSIDASE SUSB-RELATED"/>
    <property type="match status" value="1"/>
</dbReference>
<dbReference type="SUPFAM" id="SSF51445">
    <property type="entry name" value="(Trans)glycosidases"/>
    <property type="match status" value="1"/>
</dbReference>
<keyword evidence="3" id="KW-0106">Calcium</keyword>
<dbReference type="InterPro" id="IPR014718">
    <property type="entry name" value="GH-type_carb-bd"/>
</dbReference>
<comment type="subunit">
    <text evidence="2">Monomer.</text>
</comment>
<dbReference type="InterPro" id="IPR029486">
    <property type="entry name" value="GH97_N"/>
</dbReference>
<accession>A0AAC9I7U3</accession>
<evidence type="ECO:0000256" key="3">
    <source>
        <dbReference type="ARBA" id="ARBA00022837"/>
    </source>
</evidence>
<evidence type="ECO:0000313" key="7">
    <source>
        <dbReference type="EMBL" id="AOW11482.1"/>
    </source>
</evidence>
<dbReference type="InterPro" id="IPR029483">
    <property type="entry name" value="GH97_C"/>
</dbReference>
<dbReference type="KEGG" id="fgl:EM308_17775"/>
<evidence type="ECO:0000313" key="8">
    <source>
        <dbReference type="Proteomes" id="UP000175968"/>
    </source>
</evidence>
<dbReference type="InterPro" id="IPR013785">
    <property type="entry name" value="Aldolase_TIM"/>
</dbReference>
<dbReference type="GO" id="GO:0030246">
    <property type="term" value="F:carbohydrate binding"/>
    <property type="evidence" value="ECO:0007669"/>
    <property type="project" value="InterPro"/>
</dbReference>
<comment type="cofactor">
    <cofactor evidence="1">
        <name>Ca(2+)</name>
        <dbReference type="ChEBI" id="CHEBI:29108"/>
    </cofactor>
</comment>
<evidence type="ECO:0000259" key="5">
    <source>
        <dbReference type="Pfam" id="PF14508"/>
    </source>
</evidence>
<dbReference type="Pfam" id="PF14508">
    <property type="entry name" value="GH97_N"/>
    <property type="match status" value="1"/>
</dbReference>
<proteinExistence type="predicted"/>
<dbReference type="InterPro" id="IPR052720">
    <property type="entry name" value="Glycosyl_hydrolase_97"/>
</dbReference>
<dbReference type="Proteomes" id="UP000175968">
    <property type="component" value="Chromosome"/>
</dbReference>
<name>A0AAC9I7U3_9FLAO</name>
<dbReference type="Pfam" id="PF14509">
    <property type="entry name" value="GH97_C"/>
    <property type="match status" value="1"/>
</dbReference>
<dbReference type="EMBL" id="CP017479">
    <property type="protein sequence ID" value="AOW11482.1"/>
    <property type="molecule type" value="Genomic_DNA"/>
</dbReference>
<organism evidence="7 8">
    <name type="scientific">Flavobacterium gilvum</name>
    <dbReference type="NCBI Taxonomy" id="1492737"/>
    <lineage>
        <taxon>Bacteria</taxon>
        <taxon>Pseudomonadati</taxon>
        <taxon>Bacteroidota</taxon>
        <taxon>Flavobacteriia</taxon>
        <taxon>Flavobacteriales</taxon>
        <taxon>Flavobacteriaceae</taxon>
        <taxon>Flavobacterium</taxon>
    </lineage>
</organism>
<feature type="domain" description="Glycosyl-hydrolase 97 N-terminal" evidence="5">
    <location>
        <begin position="19"/>
        <end position="264"/>
    </location>
</feature>
<reference evidence="7 8" key="1">
    <citation type="submission" date="2016-10" db="EMBL/GenBank/DDBJ databases">
        <title>Flavobacterium gilvum sp. nov., isolated from stream water.</title>
        <authorList>
            <person name="Shin S.-K."/>
            <person name="Cho Y.-J."/>
            <person name="Yi H."/>
        </authorList>
    </citation>
    <scope>NUCLEOTIDE SEQUENCE [LARGE SCALE GENOMIC DNA]</scope>
    <source>
        <strain evidence="7 8">EM1308</strain>
    </source>
</reference>